<organism evidence="2 3">
    <name type="scientific">Tagetes erecta</name>
    <name type="common">African marigold</name>
    <dbReference type="NCBI Taxonomy" id="13708"/>
    <lineage>
        <taxon>Eukaryota</taxon>
        <taxon>Viridiplantae</taxon>
        <taxon>Streptophyta</taxon>
        <taxon>Embryophyta</taxon>
        <taxon>Tracheophyta</taxon>
        <taxon>Spermatophyta</taxon>
        <taxon>Magnoliopsida</taxon>
        <taxon>eudicotyledons</taxon>
        <taxon>Gunneridae</taxon>
        <taxon>Pentapetalae</taxon>
        <taxon>asterids</taxon>
        <taxon>campanulids</taxon>
        <taxon>Asterales</taxon>
        <taxon>Asteraceae</taxon>
        <taxon>Asteroideae</taxon>
        <taxon>Heliantheae alliance</taxon>
        <taxon>Tageteae</taxon>
        <taxon>Tagetes</taxon>
    </lineage>
</organism>
<protein>
    <submittedName>
        <fullName evidence="2">Uncharacterized protein</fullName>
    </submittedName>
</protein>
<feature type="region of interest" description="Disordered" evidence="1">
    <location>
        <begin position="42"/>
        <end position="61"/>
    </location>
</feature>
<evidence type="ECO:0000313" key="2">
    <source>
        <dbReference type="EMBL" id="KAK1434575.1"/>
    </source>
</evidence>
<feature type="compositionally biased region" description="Acidic residues" evidence="1">
    <location>
        <begin position="50"/>
        <end position="61"/>
    </location>
</feature>
<reference evidence="2" key="1">
    <citation type="journal article" date="2023" name="bioRxiv">
        <title>Improved chromosome-level genome assembly for marigold (Tagetes erecta).</title>
        <authorList>
            <person name="Jiang F."/>
            <person name="Yuan L."/>
            <person name="Wang S."/>
            <person name="Wang H."/>
            <person name="Xu D."/>
            <person name="Wang A."/>
            <person name="Fan W."/>
        </authorList>
    </citation>
    <scope>NUCLEOTIDE SEQUENCE</scope>
    <source>
        <strain evidence="2">WSJ</strain>
        <tissue evidence="2">Leaf</tissue>
    </source>
</reference>
<gene>
    <name evidence="2" type="ORF">QVD17_00322</name>
</gene>
<dbReference type="EMBL" id="JAUHHV010000001">
    <property type="protein sequence ID" value="KAK1434575.1"/>
    <property type="molecule type" value="Genomic_DNA"/>
</dbReference>
<evidence type="ECO:0000256" key="1">
    <source>
        <dbReference type="SAM" id="MobiDB-lite"/>
    </source>
</evidence>
<sequence>MGALIGYLVGEKDVRRGDVFLVFLVRHIPCMSPHTTLLSLLENEPRSGIDEDDDEEGDEVETEVEKLKKKRKTREQWTFITKFESYIREKRTKGKEKVFREEEPEIIGPPKKKKKKDVHASLDEDAICGLNTPLANEFGMVKTKLMNLETRENH</sequence>
<comment type="caution">
    <text evidence="2">The sequence shown here is derived from an EMBL/GenBank/DDBJ whole genome shotgun (WGS) entry which is preliminary data.</text>
</comment>
<accession>A0AAD8LBD3</accession>
<dbReference type="AlphaFoldDB" id="A0AAD8LBD3"/>
<keyword evidence="3" id="KW-1185">Reference proteome</keyword>
<dbReference type="Proteomes" id="UP001229421">
    <property type="component" value="Unassembled WGS sequence"/>
</dbReference>
<name>A0AAD8LBD3_TARER</name>
<proteinExistence type="predicted"/>
<evidence type="ECO:0000313" key="3">
    <source>
        <dbReference type="Proteomes" id="UP001229421"/>
    </source>
</evidence>
<feature type="region of interest" description="Disordered" evidence="1">
    <location>
        <begin position="98"/>
        <end position="119"/>
    </location>
</feature>